<dbReference type="Proteomes" id="UP000563523">
    <property type="component" value="Unassembled WGS sequence"/>
</dbReference>
<keyword evidence="2" id="KW-1185">Reference proteome</keyword>
<dbReference type="AlphaFoldDB" id="A0A850R074"/>
<reference evidence="1 2" key="1">
    <citation type="submission" date="2020-06" db="EMBL/GenBank/DDBJ databases">
        <authorList>
            <person name="Kang J."/>
        </authorList>
    </citation>
    <scope>NUCLEOTIDE SEQUENCE [LARGE SCALE GENOMIC DNA]</scope>
    <source>
        <strain evidence="1 2">DCY120</strain>
    </source>
</reference>
<dbReference type="RefSeq" id="WP_176941921.1">
    <property type="nucleotide sequence ID" value="NZ_JABZEC010000001.1"/>
</dbReference>
<name>A0A850R074_9LACO</name>
<dbReference type="GO" id="GO:0016740">
    <property type="term" value="F:transferase activity"/>
    <property type="evidence" value="ECO:0007669"/>
    <property type="project" value="UniProtKB-KW"/>
</dbReference>
<protein>
    <submittedName>
        <fullName evidence="1">N-acetyltransferase</fullName>
    </submittedName>
</protein>
<organism evidence="1 2">
    <name type="scientific">Bombilactobacillus apium</name>
    <dbReference type="NCBI Taxonomy" id="2675299"/>
    <lineage>
        <taxon>Bacteria</taxon>
        <taxon>Bacillati</taxon>
        <taxon>Bacillota</taxon>
        <taxon>Bacilli</taxon>
        <taxon>Lactobacillales</taxon>
        <taxon>Lactobacillaceae</taxon>
        <taxon>Bombilactobacillus</taxon>
    </lineage>
</organism>
<evidence type="ECO:0000313" key="1">
    <source>
        <dbReference type="EMBL" id="NVY95750.1"/>
    </source>
</evidence>
<keyword evidence="1" id="KW-0808">Transferase</keyword>
<sequence>MMLVRYNQNYQKITMGFLSYLPELKDWEHLQMELNLYTHDDYHQLFLYKKQSDNFLGIVAVELQDKLVMVRYFSLNPAYRKESELFEILDELQAYYPQSKLMGTISLTPLIQSWLHRAKEEQ</sequence>
<dbReference type="EMBL" id="JABZEC010000001">
    <property type="protein sequence ID" value="NVY95750.1"/>
    <property type="molecule type" value="Genomic_DNA"/>
</dbReference>
<gene>
    <name evidence="1" type="ORF">HU830_00810</name>
</gene>
<proteinExistence type="predicted"/>
<accession>A0A850R074</accession>
<comment type="caution">
    <text evidence="1">The sequence shown here is derived from an EMBL/GenBank/DDBJ whole genome shotgun (WGS) entry which is preliminary data.</text>
</comment>
<evidence type="ECO:0000313" key="2">
    <source>
        <dbReference type="Proteomes" id="UP000563523"/>
    </source>
</evidence>